<feature type="coiled-coil region" evidence="1">
    <location>
        <begin position="320"/>
        <end position="354"/>
    </location>
</feature>
<dbReference type="AlphaFoldDB" id="A0A8H5CVX7"/>
<feature type="compositionally biased region" description="Basic and acidic residues" evidence="2">
    <location>
        <begin position="259"/>
        <end position="269"/>
    </location>
</feature>
<protein>
    <submittedName>
        <fullName evidence="3">Uncharacterized protein</fullName>
    </submittedName>
</protein>
<name>A0A8H5CVX7_9AGAR</name>
<evidence type="ECO:0000313" key="3">
    <source>
        <dbReference type="EMBL" id="KAF5348932.1"/>
    </source>
</evidence>
<feature type="region of interest" description="Disordered" evidence="2">
    <location>
        <begin position="234"/>
        <end position="274"/>
    </location>
</feature>
<keyword evidence="1" id="KW-0175">Coiled coil</keyword>
<feature type="non-terminal residue" evidence="3">
    <location>
        <position position="1"/>
    </location>
</feature>
<comment type="caution">
    <text evidence="3">The sequence shown here is derived from an EMBL/GenBank/DDBJ whole genome shotgun (WGS) entry which is preliminary data.</text>
</comment>
<dbReference type="EMBL" id="JAACJN010000314">
    <property type="protein sequence ID" value="KAF5348932.1"/>
    <property type="molecule type" value="Genomic_DNA"/>
</dbReference>
<accession>A0A8H5CVX7</accession>
<dbReference type="OrthoDB" id="6108017at2759"/>
<evidence type="ECO:0000256" key="2">
    <source>
        <dbReference type="SAM" id="MobiDB-lite"/>
    </source>
</evidence>
<feature type="coiled-coil region" evidence="1">
    <location>
        <begin position="18"/>
        <end position="205"/>
    </location>
</feature>
<sequence>WDIKQLESKQDKTIVEHVHVLEEAKRVTDRQLAEAQDELQKNAAYIRSLEKAKLRLTSEAEDLQRETERVRMELRGQEKATARNQDVARAIAEAERERKSREEAELQVRRLQIELQKTSRHTEDLSLQLQTAQKSKASLEAELDRLVDETPAATSLGKVQRQYQTRIAQLEEQIAHADEARLMAMRRMSERIQRQNADLRKLVMEGSASDSTFQSRLLRELQLADDELKNDVYSKHTPITMNNVRASSSTSTSQSRRNSSRDAPRDAPRTSDSQVIALKQQVQVLELQMAASERVRHHLETSIREMTADIENSDGSKQFLQQYRSRLANENKRLGELLEEEAEARRSAEAAQIDGIQAVWTKFQKTIDDERQSYTQLEESRKALVLQQRNMHSDLEIQRQQLSEASQAKQIVESMKLS</sequence>
<gene>
    <name evidence="3" type="ORF">D9757_015254</name>
</gene>
<proteinExistence type="predicted"/>
<reference evidence="3 4" key="1">
    <citation type="journal article" date="2020" name="ISME J.">
        <title>Uncovering the hidden diversity of litter-decomposition mechanisms in mushroom-forming fungi.</title>
        <authorList>
            <person name="Floudas D."/>
            <person name="Bentzer J."/>
            <person name="Ahren D."/>
            <person name="Johansson T."/>
            <person name="Persson P."/>
            <person name="Tunlid A."/>
        </authorList>
    </citation>
    <scope>NUCLEOTIDE SEQUENCE [LARGE SCALE GENOMIC DNA]</scope>
    <source>
        <strain evidence="3 4">CBS 406.79</strain>
    </source>
</reference>
<feature type="compositionally biased region" description="Low complexity" evidence="2">
    <location>
        <begin position="245"/>
        <end position="257"/>
    </location>
</feature>
<evidence type="ECO:0000313" key="4">
    <source>
        <dbReference type="Proteomes" id="UP000518752"/>
    </source>
</evidence>
<keyword evidence="4" id="KW-1185">Reference proteome</keyword>
<dbReference type="Proteomes" id="UP000518752">
    <property type="component" value="Unassembled WGS sequence"/>
</dbReference>
<organism evidence="3 4">
    <name type="scientific">Collybiopsis confluens</name>
    <dbReference type="NCBI Taxonomy" id="2823264"/>
    <lineage>
        <taxon>Eukaryota</taxon>
        <taxon>Fungi</taxon>
        <taxon>Dikarya</taxon>
        <taxon>Basidiomycota</taxon>
        <taxon>Agaricomycotina</taxon>
        <taxon>Agaricomycetes</taxon>
        <taxon>Agaricomycetidae</taxon>
        <taxon>Agaricales</taxon>
        <taxon>Marasmiineae</taxon>
        <taxon>Omphalotaceae</taxon>
        <taxon>Collybiopsis</taxon>
    </lineage>
</organism>
<evidence type="ECO:0000256" key="1">
    <source>
        <dbReference type="SAM" id="Coils"/>
    </source>
</evidence>